<dbReference type="Pfam" id="PF01475">
    <property type="entry name" value="FUR"/>
    <property type="match status" value="1"/>
</dbReference>
<dbReference type="PANTHER" id="PTHR33202">
    <property type="entry name" value="ZINC UPTAKE REGULATION PROTEIN"/>
    <property type="match status" value="1"/>
</dbReference>
<feature type="binding site" evidence="7">
    <location>
        <position position="94"/>
    </location>
    <ligand>
        <name>Zn(2+)</name>
        <dbReference type="ChEBI" id="CHEBI:29105"/>
    </ligand>
</feature>
<comment type="similarity">
    <text evidence="1">Belongs to the Fur family.</text>
</comment>
<dbReference type="OrthoDB" id="8659436at2"/>
<dbReference type="InterPro" id="IPR002481">
    <property type="entry name" value="FUR"/>
</dbReference>
<dbReference type="GO" id="GO:0045892">
    <property type="term" value="P:negative regulation of DNA-templated transcription"/>
    <property type="evidence" value="ECO:0007669"/>
    <property type="project" value="TreeGrafter"/>
</dbReference>
<reference evidence="8 9" key="1">
    <citation type="submission" date="2018-02" db="EMBL/GenBank/DDBJ databases">
        <title>Genomic Encyclopedia of Archaeal and Bacterial Type Strains, Phase II (KMG-II): from individual species to whole genera.</title>
        <authorList>
            <person name="Goeker M."/>
        </authorList>
    </citation>
    <scope>NUCLEOTIDE SEQUENCE [LARGE SCALE GENOMIC DNA]</scope>
    <source>
        <strain evidence="8 9">DSM 22857</strain>
    </source>
</reference>
<keyword evidence="9" id="KW-1185">Reference proteome</keyword>
<evidence type="ECO:0000256" key="4">
    <source>
        <dbReference type="ARBA" id="ARBA00023015"/>
    </source>
</evidence>
<dbReference type="GO" id="GO:0008270">
    <property type="term" value="F:zinc ion binding"/>
    <property type="evidence" value="ECO:0007669"/>
    <property type="project" value="TreeGrafter"/>
</dbReference>
<accession>A0A2S6ICY1</accession>
<dbReference type="RefSeq" id="WP_104435233.1">
    <property type="nucleotide sequence ID" value="NZ_PTJD01000017.1"/>
</dbReference>
<proteinExistence type="inferred from homology"/>
<gene>
    <name evidence="8" type="ORF">CLV92_11719</name>
</gene>
<dbReference type="EMBL" id="PTJD01000017">
    <property type="protein sequence ID" value="PPK92056.1"/>
    <property type="molecule type" value="Genomic_DNA"/>
</dbReference>
<evidence type="ECO:0000256" key="5">
    <source>
        <dbReference type="ARBA" id="ARBA00023125"/>
    </source>
</evidence>
<name>A0A2S6ICY1_9ACTN</name>
<dbReference type="GO" id="GO:0003700">
    <property type="term" value="F:DNA-binding transcription factor activity"/>
    <property type="evidence" value="ECO:0007669"/>
    <property type="project" value="InterPro"/>
</dbReference>
<dbReference type="Gene3D" id="1.10.10.10">
    <property type="entry name" value="Winged helix-like DNA-binding domain superfamily/Winged helix DNA-binding domain"/>
    <property type="match status" value="1"/>
</dbReference>
<keyword evidence="2" id="KW-0678">Repressor</keyword>
<keyword evidence="4" id="KW-0805">Transcription regulation</keyword>
<keyword evidence="7" id="KW-0479">Metal-binding</keyword>
<evidence type="ECO:0000256" key="6">
    <source>
        <dbReference type="ARBA" id="ARBA00023163"/>
    </source>
</evidence>
<comment type="caution">
    <text evidence="8">The sequence shown here is derived from an EMBL/GenBank/DDBJ whole genome shotgun (WGS) entry which is preliminary data.</text>
</comment>
<dbReference type="CDD" id="cd07153">
    <property type="entry name" value="Fur_like"/>
    <property type="match status" value="1"/>
</dbReference>
<dbReference type="SUPFAM" id="SSF46785">
    <property type="entry name" value="Winged helix' DNA-binding domain"/>
    <property type="match status" value="1"/>
</dbReference>
<keyword evidence="3 7" id="KW-0862">Zinc</keyword>
<keyword evidence="5" id="KW-0238">DNA-binding</keyword>
<evidence type="ECO:0000256" key="3">
    <source>
        <dbReference type="ARBA" id="ARBA00022833"/>
    </source>
</evidence>
<dbReference type="InterPro" id="IPR043135">
    <property type="entry name" value="Fur_C"/>
</dbReference>
<dbReference type="AlphaFoldDB" id="A0A2S6ICY1"/>
<dbReference type="Proteomes" id="UP000239485">
    <property type="component" value="Unassembled WGS sequence"/>
</dbReference>
<evidence type="ECO:0000256" key="1">
    <source>
        <dbReference type="ARBA" id="ARBA00007957"/>
    </source>
</evidence>
<dbReference type="GO" id="GO:1900376">
    <property type="term" value="P:regulation of secondary metabolite biosynthetic process"/>
    <property type="evidence" value="ECO:0007669"/>
    <property type="project" value="TreeGrafter"/>
</dbReference>
<feature type="binding site" evidence="7">
    <location>
        <position position="134"/>
    </location>
    <ligand>
        <name>Zn(2+)</name>
        <dbReference type="ChEBI" id="CHEBI:29105"/>
    </ligand>
</feature>
<organism evidence="8 9">
    <name type="scientific">Kineococcus xinjiangensis</name>
    <dbReference type="NCBI Taxonomy" id="512762"/>
    <lineage>
        <taxon>Bacteria</taxon>
        <taxon>Bacillati</taxon>
        <taxon>Actinomycetota</taxon>
        <taxon>Actinomycetes</taxon>
        <taxon>Kineosporiales</taxon>
        <taxon>Kineosporiaceae</taxon>
        <taxon>Kineococcus</taxon>
    </lineage>
</organism>
<protein>
    <submittedName>
        <fullName evidence="8">Fur family ferric uptake transcriptional regulator</fullName>
    </submittedName>
</protein>
<feature type="binding site" evidence="7">
    <location>
        <position position="97"/>
    </location>
    <ligand>
        <name>Zn(2+)</name>
        <dbReference type="ChEBI" id="CHEBI:29105"/>
    </ligand>
</feature>
<keyword evidence="6" id="KW-0804">Transcription</keyword>
<dbReference type="InterPro" id="IPR036390">
    <property type="entry name" value="WH_DNA-bd_sf"/>
</dbReference>
<dbReference type="GO" id="GO:0000976">
    <property type="term" value="F:transcription cis-regulatory region binding"/>
    <property type="evidence" value="ECO:0007669"/>
    <property type="project" value="TreeGrafter"/>
</dbReference>
<evidence type="ECO:0000313" key="8">
    <source>
        <dbReference type="EMBL" id="PPK92056.1"/>
    </source>
</evidence>
<evidence type="ECO:0000256" key="2">
    <source>
        <dbReference type="ARBA" id="ARBA00022491"/>
    </source>
</evidence>
<dbReference type="Gene3D" id="3.30.1490.190">
    <property type="match status" value="1"/>
</dbReference>
<dbReference type="InterPro" id="IPR036388">
    <property type="entry name" value="WH-like_DNA-bd_sf"/>
</dbReference>
<dbReference type="PANTHER" id="PTHR33202:SF7">
    <property type="entry name" value="FERRIC UPTAKE REGULATION PROTEIN"/>
    <property type="match status" value="1"/>
</dbReference>
<sequence length="144" mass="15408">MQRARGFGEVLRARGLRRTAQRELVLAALADLGHATPEDIAGRVQRQAPDVNLSTVYRALDALVEVGLVARGHLDRAAASYHLVEHADHLHVLCEGCAAMAEVSSAEASALAARIEELSGFAVDVRHLLLRGRCPACRESPPGS</sequence>
<feature type="binding site" evidence="7">
    <location>
        <position position="137"/>
    </location>
    <ligand>
        <name>Zn(2+)</name>
        <dbReference type="ChEBI" id="CHEBI:29105"/>
    </ligand>
</feature>
<comment type="cofactor">
    <cofactor evidence="7">
        <name>Zn(2+)</name>
        <dbReference type="ChEBI" id="CHEBI:29105"/>
    </cofactor>
    <text evidence="7">Binds 1 zinc ion per subunit.</text>
</comment>
<evidence type="ECO:0000313" key="9">
    <source>
        <dbReference type="Proteomes" id="UP000239485"/>
    </source>
</evidence>
<evidence type="ECO:0000256" key="7">
    <source>
        <dbReference type="PIRSR" id="PIRSR602481-1"/>
    </source>
</evidence>